<dbReference type="AlphaFoldDB" id="A0A1Y0AZH9"/>
<gene>
    <name evidence="1" type="ORF">AEK19_MT0262</name>
</gene>
<evidence type="ECO:0000313" key="1">
    <source>
        <dbReference type="EMBL" id="ART30539.1"/>
    </source>
</evidence>
<sequence length="74" mass="8263">MRPLEPIIIPIIGHVVRRAPQLLKKKIGVLRAGLIFSLGFHSRVFPGLHCLLAPFDRSRIKEGVYPIWSLGPGL</sequence>
<dbReference type="EMBL" id="KY774314">
    <property type="protein sequence ID" value="ART30539.1"/>
    <property type="molecule type" value="Genomic_DNA"/>
</dbReference>
<protein>
    <submittedName>
        <fullName evidence="1">Uncharacterized protein</fullName>
    </submittedName>
</protein>
<geneLocation type="mitochondrion" evidence="1"/>
<organism evidence="1">
    <name type="scientific">Utricularia reniformis</name>
    <dbReference type="NCBI Taxonomy" id="192314"/>
    <lineage>
        <taxon>Eukaryota</taxon>
        <taxon>Viridiplantae</taxon>
        <taxon>Streptophyta</taxon>
        <taxon>Embryophyta</taxon>
        <taxon>Tracheophyta</taxon>
        <taxon>Spermatophyta</taxon>
        <taxon>Magnoliopsida</taxon>
        <taxon>eudicotyledons</taxon>
        <taxon>Gunneridae</taxon>
        <taxon>Pentapetalae</taxon>
        <taxon>asterids</taxon>
        <taxon>lamiids</taxon>
        <taxon>Lamiales</taxon>
        <taxon>Lentibulariaceae</taxon>
        <taxon>Utricularia</taxon>
    </lineage>
</organism>
<proteinExistence type="predicted"/>
<accession>A0A1Y0AZH9</accession>
<keyword evidence="1" id="KW-0496">Mitochondrion</keyword>
<reference evidence="1" key="1">
    <citation type="submission" date="2017-03" db="EMBL/GenBank/DDBJ databases">
        <title>The mitochondrial genome of the carnivorous plant Utricularia reniformis (Lentibulariaceae): structure, comparative analysis and evolutionary landmarks.</title>
        <authorList>
            <person name="Silva S.R."/>
            <person name="Alvarenga D.O."/>
            <person name="Michael T.P."/>
            <person name="Miranda V.F.O."/>
            <person name="Varani A.M."/>
        </authorList>
    </citation>
    <scope>NUCLEOTIDE SEQUENCE</scope>
</reference>
<name>A0A1Y0AZH9_9LAMI</name>